<dbReference type="Proteomes" id="UP000187735">
    <property type="component" value="Chromosome"/>
</dbReference>
<dbReference type="SUPFAM" id="SSF103473">
    <property type="entry name" value="MFS general substrate transporter"/>
    <property type="match status" value="1"/>
</dbReference>
<dbReference type="OrthoDB" id="9793283at2"/>
<comment type="subcellular location">
    <subcellularLocation>
        <location evidence="2">Cell membrane</location>
        <topology evidence="2">Multi-pass membrane protein</topology>
    </subcellularLocation>
</comment>
<keyword evidence="5" id="KW-1003">Cell membrane</keyword>
<dbReference type="InterPro" id="IPR001958">
    <property type="entry name" value="Tet-R_TetA/multi-R_MdtG-like"/>
</dbReference>
<name>A0A1P8WMX1_9PLAN</name>
<accession>A0A1P8WMX1</accession>
<gene>
    <name evidence="11" type="primary">mdtH</name>
    <name evidence="11" type="ORF">Fuma_05080</name>
</gene>
<dbReference type="GO" id="GO:0005886">
    <property type="term" value="C:plasma membrane"/>
    <property type="evidence" value="ECO:0007669"/>
    <property type="project" value="UniProtKB-SubCell"/>
</dbReference>
<dbReference type="PANTHER" id="PTHR23517">
    <property type="entry name" value="RESISTANCE PROTEIN MDTM, PUTATIVE-RELATED-RELATED"/>
    <property type="match status" value="1"/>
</dbReference>
<dbReference type="PANTHER" id="PTHR23517:SF2">
    <property type="entry name" value="MULTIDRUG RESISTANCE PROTEIN MDTH"/>
    <property type="match status" value="1"/>
</dbReference>
<comment type="similarity">
    <text evidence="3">Belongs to the major facilitator superfamily. TCR/Tet family.</text>
</comment>
<feature type="transmembrane region" description="Helical" evidence="9">
    <location>
        <begin position="250"/>
        <end position="272"/>
    </location>
</feature>
<dbReference type="InterPro" id="IPR036259">
    <property type="entry name" value="MFS_trans_sf"/>
</dbReference>
<reference evidence="11 12" key="1">
    <citation type="journal article" date="2016" name="Front. Microbiol.">
        <title>Fuerstia marisgermanicae gen. nov., sp. nov., an Unusual Member of the Phylum Planctomycetes from the German Wadden Sea.</title>
        <authorList>
            <person name="Kohn T."/>
            <person name="Heuer A."/>
            <person name="Jogler M."/>
            <person name="Vollmers J."/>
            <person name="Boedeker C."/>
            <person name="Bunk B."/>
            <person name="Rast P."/>
            <person name="Borchert D."/>
            <person name="Glockner I."/>
            <person name="Freese H.M."/>
            <person name="Klenk H.P."/>
            <person name="Overmann J."/>
            <person name="Kaster A.K."/>
            <person name="Rohde M."/>
            <person name="Wiegand S."/>
            <person name="Jogler C."/>
        </authorList>
    </citation>
    <scope>NUCLEOTIDE SEQUENCE [LARGE SCALE GENOMIC DNA]</scope>
    <source>
        <strain evidence="11 12">NH11</strain>
    </source>
</reference>
<evidence type="ECO:0000259" key="10">
    <source>
        <dbReference type="PROSITE" id="PS50850"/>
    </source>
</evidence>
<dbReference type="Pfam" id="PF07690">
    <property type="entry name" value="MFS_1"/>
    <property type="match status" value="1"/>
</dbReference>
<dbReference type="EMBL" id="CP017641">
    <property type="protein sequence ID" value="APZ95422.1"/>
    <property type="molecule type" value="Genomic_DNA"/>
</dbReference>
<dbReference type="InterPro" id="IPR011701">
    <property type="entry name" value="MFS"/>
</dbReference>
<evidence type="ECO:0000256" key="7">
    <source>
        <dbReference type="ARBA" id="ARBA00022989"/>
    </source>
</evidence>
<feature type="transmembrane region" description="Helical" evidence="9">
    <location>
        <begin position="73"/>
        <end position="96"/>
    </location>
</feature>
<feature type="transmembrane region" description="Helical" evidence="9">
    <location>
        <begin position="108"/>
        <end position="126"/>
    </location>
</feature>
<feature type="domain" description="Major facilitator superfamily (MFS) profile" evidence="10">
    <location>
        <begin position="42"/>
        <end position="429"/>
    </location>
</feature>
<keyword evidence="4" id="KW-0813">Transport</keyword>
<dbReference type="AlphaFoldDB" id="A0A1P8WMX1"/>
<dbReference type="InterPro" id="IPR020846">
    <property type="entry name" value="MFS_dom"/>
</dbReference>
<protein>
    <submittedName>
        <fullName evidence="11">Multidrug resistance protein MdtH</fullName>
    </submittedName>
</protein>
<dbReference type="PROSITE" id="PS00216">
    <property type="entry name" value="SUGAR_TRANSPORT_1"/>
    <property type="match status" value="1"/>
</dbReference>
<proteinExistence type="inferred from homology"/>
<sequence length="429" mass="46347">MPEIQNSIAAIEPTYPTSAVPPVATPRLFARTIGPYARLPVPVLILCLGSFINRAGAFVMLFMTIYVSEHLGYGVTFATNCFGVFGAGSIISSLAGGQLADRFGRKPIMLLALFGGAATLVSMSVVESRWGILSLMFLFSLTSDLYRPAASAMVGDLVDTKERPLAFGLMYIAFNLGFAFAAPVGGFLAEHSFRWLFWGDAITTSAYGLMIVFLIRETLPAHKATSTNQPATPQVGWLEAVRHISHDTTFLLFSLATLLTSIVFMQGFSTLPIHLTQLGFSKEMIGWLLASNGILIVVLQIPITSMLNRFHRVLVILAGELLIAVGFGLTTFAVTGSMLLLTVIIWTIGEVVQAAFKQSMVADLAPVTMRGRYMGVFALCHAVGMTGGVPVGGQILDRFGPGVLWPACFVLAMMASVVYVLIYVRRVER</sequence>
<dbReference type="Gene3D" id="1.20.1250.20">
    <property type="entry name" value="MFS general substrate transporter like domains"/>
    <property type="match status" value="1"/>
</dbReference>
<dbReference type="STRING" id="1891926.Fuma_05080"/>
<feature type="transmembrane region" description="Helical" evidence="9">
    <location>
        <begin position="41"/>
        <end position="67"/>
    </location>
</feature>
<dbReference type="InterPro" id="IPR050171">
    <property type="entry name" value="MFS_Transporters"/>
</dbReference>
<evidence type="ECO:0000256" key="5">
    <source>
        <dbReference type="ARBA" id="ARBA00022475"/>
    </source>
</evidence>
<evidence type="ECO:0000256" key="8">
    <source>
        <dbReference type="ARBA" id="ARBA00023136"/>
    </source>
</evidence>
<evidence type="ECO:0000256" key="6">
    <source>
        <dbReference type="ARBA" id="ARBA00022692"/>
    </source>
</evidence>
<dbReference type="RefSeq" id="WP_077026583.1">
    <property type="nucleotide sequence ID" value="NZ_CP017641.1"/>
</dbReference>
<keyword evidence="12" id="KW-1185">Reference proteome</keyword>
<dbReference type="CDD" id="cd17329">
    <property type="entry name" value="MFS_MdtH_MDR_like"/>
    <property type="match status" value="1"/>
</dbReference>
<feature type="transmembrane region" description="Helical" evidence="9">
    <location>
        <begin position="166"/>
        <end position="189"/>
    </location>
</feature>
<evidence type="ECO:0000256" key="1">
    <source>
        <dbReference type="ARBA" id="ARBA00003279"/>
    </source>
</evidence>
<evidence type="ECO:0000256" key="3">
    <source>
        <dbReference type="ARBA" id="ARBA00007520"/>
    </source>
</evidence>
<evidence type="ECO:0000256" key="2">
    <source>
        <dbReference type="ARBA" id="ARBA00004651"/>
    </source>
</evidence>
<evidence type="ECO:0000256" key="9">
    <source>
        <dbReference type="SAM" id="Phobius"/>
    </source>
</evidence>
<comment type="function">
    <text evidence="1">Resistance to tetracycline by an active tetracycline efflux. This is an energy-dependent process that decreases the accumulation of the antibiotic in whole cells. This protein functions as a metal-tetracycline/H(+) antiporter.</text>
</comment>
<evidence type="ECO:0000256" key="4">
    <source>
        <dbReference type="ARBA" id="ARBA00022448"/>
    </source>
</evidence>
<feature type="transmembrane region" description="Helical" evidence="9">
    <location>
        <begin position="195"/>
        <end position="215"/>
    </location>
</feature>
<dbReference type="KEGG" id="fmr:Fuma_05080"/>
<dbReference type="PROSITE" id="PS50850">
    <property type="entry name" value="MFS"/>
    <property type="match status" value="1"/>
</dbReference>
<evidence type="ECO:0000313" key="12">
    <source>
        <dbReference type="Proteomes" id="UP000187735"/>
    </source>
</evidence>
<feature type="transmembrane region" description="Helical" evidence="9">
    <location>
        <begin position="402"/>
        <end position="424"/>
    </location>
</feature>
<feature type="transmembrane region" description="Helical" evidence="9">
    <location>
        <begin position="376"/>
        <end position="396"/>
    </location>
</feature>
<evidence type="ECO:0000313" key="11">
    <source>
        <dbReference type="EMBL" id="APZ95422.1"/>
    </source>
</evidence>
<feature type="transmembrane region" description="Helical" evidence="9">
    <location>
        <begin position="338"/>
        <end position="356"/>
    </location>
</feature>
<organism evidence="11 12">
    <name type="scientific">Fuerstiella marisgermanici</name>
    <dbReference type="NCBI Taxonomy" id="1891926"/>
    <lineage>
        <taxon>Bacteria</taxon>
        <taxon>Pseudomonadati</taxon>
        <taxon>Planctomycetota</taxon>
        <taxon>Planctomycetia</taxon>
        <taxon>Planctomycetales</taxon>
        <taxon>Planctomycetaceae</taxon>
        <taxon>Fuerstiella</taxon>
    </lineage>
</organism>
<dbReference type="InterPro" id="IPR005829">
    <property type="entry name" value="Sugar_transporter_CS"/>
</dbReference>
<dbReference type="PRINTS" id="PR01035">
    <property type="entry name" value="TCRTETA"/>
</dbReference>
<dbReference type="GO" id="GO:0022857">
    <property type="term" value="F:transmembrane transporter activity"/>
    <property type="evidence" value="ECO:0007669"/>
    <property type="project" value="InterPro"/>
</dbReference>
<feature type="transmembrane region" description="Helical" evidence="9">
    <location>
        <begin position="284"/>
        <end position="301"/>
    </location>
</feature>
<keyword evidence="6 9" id="KW-0812">Transmembrane</keyword>
<keyword evidence="7 9" id="KW-1133">Transmembrane helix</keyword>
<keyword evidence="8 9" id="KW-0472">Membrane</keyword>